<feature type="compositionally biased region" description="Polar residues" evidence="1">
    <location>
        <begin position="930"/>
        <end position="945"/>
    </location>
</feature>
<gene>
    <name evidence="2" type="ORF">C4D60_Mb05t13700</name>
</gene>
<evidence type="ECO:0000313" key="2">
    <source>
        <dbReference type="EMBL" id="THU66395.1"/>
    </source>
</evidence>
<proteinExistence type="predicted"/>
<name>A0A4V4H856_MUSBA</name>
<comment type="caution">
    <text evidence="2">The sequence shown here is derived from an EMBL/GenBank/DDBJ whole genome shotgun (WGS) entry which is preliminary data.</text>
</comment>
<organism evidence="2 3">
    <name type="scientific">Musa balbisiana</name>
    <name type="common">Banana</name>
    <dbReference type="NCBI Taxonomy" id="52838"/>
    <lineage>
        <taxon>Eukaryota</taxon>
        <taxon>Viridiplantae</taxon>
        <taxon>Streptophyta</taxon>
        <taxon>Embryophyta</taxon>
        <taxon>Tracheophyta</taxon>
        <taxon>Spermatophyta</taxon>
        <taxon>Magnoliopsida</taxon>
        <taxon>Liliopsida</taxon>
        <taxon>Zingiberales</taxon>
        <taxon>Musaceae</taxon>
        <taxon>Musa</taxon>
    </lineage>
</organism>
<feature type="compositionally biased region" description="Polar residues" evidence="1">
    <location>
        <begin position="1084"/>
        <end position="1101"/>
    </location>
</feature>
<evidence type="ECO:0000256" key="1">
    <source>
        <dbReference type="SAM" id="MobiDB-lite"/>
    </source>
</evidence>
<dbReference type="Proteomes" id="UP000317650">
    <property type="component" value="Chromosome 5"/>
</dbReference>
<accession>A0A4V4H856</accession>
<feature type="region of interest" description="Disordered" evidence="1">
    <location>
        <begin position="715"/>
        <end position="758"/>
    </location>
</feature>
<dbReference type="PANTHER" id="PTHR35767">
    <property type="entry name" value="HAPLESS PROTEIN"/>
    <property type="match status" value="1"/>
</dbReference>
<keyword evidence="3" id="KW-1185">Reference proteome</keyword>
<dbReference type="PANTHER" id="PTHR35767:SF1">
    <property type="entry name" value="HAPLESS PROTEIN"/>
    <property type="match status" value="1"/>
</dbReference>
<protein>
    <submittedName>
        <fullName evidence="2">Uncharacterized protein</fullName>
    </submittedName>
</protein>
<feature type="region of interest" description="Disordered" evidence="1">
    <location>
        <begin position="1203"/>
        <end position="1222"/>
    </location>
</feature>
<dbReference type="Gene3D" id="3.30.160.60">
    <property type="entry name" value="Classic Zinc Finger"/>
    <property type="match status" value="1"/>
</dbReference>
<evidence type="ECO:0000313" key="3">
    <source>
        <dbReference type="Proteomes" id="UP000317650"/>
    </source>
</evidence>
<feature type="region of interest" description="Disordered" evidence="1">
    <location>
        <begin position="1068"/>
        <end position="1101"/>
    </location>
</feature>
<reference evidence="2 3" key="1">
    <citation type="journal article" date="2019" name="Nat. Plants">
        <title>Genome sequencing of Musa balbisiana reveals subgenome evolution and function divergence in polyploid bananas.</title>
        <authorList>
            <person name="Yao X."/>
        </authorList>
    </citation>
    <scope>NUCLEOTIDE SEQUENCE [LARGE SCALE GENOMIC DNA]</scope>
    <source>
        <strain evidence="3">cv. DH-PKW</strain>
        <tissue evidence="2">Leaves</tissue>
    </source>
</reference>
<feature type="compositionally biased region" description="Polar residues" evidence="1">
    <location>
        <begin position="1208"/>
        <end position="1222"/>
    </location>
</feature>
<sequence length="1337" mass="146407">MLSTKSPSDPSCSFNLPALTTDESAPQSLATAEETPTPNFSIRDYVFASRSKSIGTSWPFKQHFLQLCLKHGVKDLLPPFEPPGLVRFRCCRKGIEPGRPVACSAVEPILPHVDAQGDAPGIRQDLCSLLEKPLPDGNSIACQGISHDHVDAEIGLITSDDHVNVTSGEIGGLSCSLAVNRGASEAHSEIDIVEPTKRLESSREVLGKRCKLVVRLGIISENSRAEDVISNSSTVSDPMASKVCPVCKTFSSTSNTTLNAHIDQCLSMESNTKLVSSKFLKPKVKPGKKRLMVDVYTTAPHCTLEDLDKRNGTNWAVELAFATAPTAAIDIETKKRKLLPTDSSDDLNEGAVYVDSNGIKLRILSKLSDTAQPKEELKVRMHEKVTETSKSIFNSKKKHVTAKYSKKMKMKAQSKKLSSFKLLKKQIRTASEGDHNTESHPDNVESLLHISDPGELTKCSRSASLRQWICSRRSDVSKKLVRKNVHSTTDAAVPVTRSRLAESSQLDAGNSFAAISHHLKLSRSSEDLASFQKSNKNNLQFKMVHSMDVGMEKSESSPISSSGWSPNNSVENGRLLRISKSSVNLVATSRRKTNEIHMGIHHQSDSFSEKTNMTAEICSTSINVHTVSNLKKNNSLRRSPLNLESRKVDLSEKLSTCKRFRKHRSIFRSGRSGAEFQSTANGLHGSGVDILGTSKSPGSCELDHSKSVTVSRVREMMNYESPSRKDLPESKERDDRSTTEEWKNSTIKKPWPGTECTDPDVQNLDMQMEVLDNENYVSEPSTRVNSGNPPSNDTVTSENLQAACGSTLEPPPLVEHVQSTSKSEVHVERFVQRSEKQELSCGHTSRQENNGHNIQIADKMELTREKDTCVVYPANCTVDTMSIQDSSGCLTSHGDMEPEIPEKSTSITSVRTIEMGAMNLASDNEPCGSPVSTASTISLPSPKNSNCRDSVAEPFASAINAQDKFGSVVPITENTIVVAEGRDNERKNQELKVNLPANEPDRSVDDKPFCWSCRECLSRDSQLLRQSTTLRTARGKQVSNLFARPRVSSSFSSYQNCKSNNMVSSSLQPSALSTSAGKVPTCSDLGSGTPSSHSENQSNSNPILRLMGKNLMVGNNEEFVRPQSAVLDYAPRATILSSLGYASTNNLLEQENFRCHHQIFGGSAAFDPAVSMGGHQFPVFMLPSTRVAGFSVTPLHTAFVPRPDRQTQQKNGYRRPNTSQASHMMNEVIVIDDSPETDNKPVTSLRSPTSTLPFATSGLNHLSQRPMSYFSSRSHIRDLPGGPRHLLPNPYTGVNASLMKRGGTLEGHSGLPPGPFVFQSATTAHMRPSVCYSRTLR</sequence>
<dbReference type="EMBL" id="PYDT01000003">
    <property type="protein sequence ID" value="THU66395.1"/>
    <property type="molecule type" value="Genomic_DNA"/>
</dbReference>
<feature type="region of interest" description="Disordered" evidence="1">
    <location>
        <begin position="778"/>
        <end position="797"/>
    </location>
</feature>
<feature type="compositionally biased region" description="Basic and acidic residues" evidence="1">
    <location>
        <begin position="715"/>
        <end position="743"/>
    </location>
</feature>
<feature type="region of interest" description="Disordered" evidence="1">
    <location>
        <begin position="923"/>
        <end position="945"/>
    </location>
</feature>